<comment type="caution">
    <text evidence="1">The sequence shown here is derived from an EMBL/GenBank/DDBJ whole genome shotgun (WGS) entry which is preliminary data.</text>
</comment>
<dbReference type="RefSeq" id="WP_344513811.1">
    <property type="nucleotide sequence ID" value="NZ_BAAATU010000027.1"/>
</dbReference>
<sequence length="47" mass="5286">MCFTRSSKHYLFWFAGMTVHDPFAVYDVVDAPKERFGGEAGVWAGSN</sequence>
<evidence type="ECO:0000313" key="2">
    <source>
        <dbReference type="Proteomes" id="UP001596200"/>
    </source>
</evidence>
<reference evidence="2" key="1">
    <citation type="journal article" date="2019" name="Int. J. Syst. Evol. Microbiol.">
        <title>The Global Catalogue of Microorganisms (GCM) 10K type strain sequencing project: providing services to taxonomists for standard genome sequencing and annotation.</title>
        <authorList>
            <consortium name="The Broad Institute Genomics Platform"/>
            <consortium name="The Broad Institute Genome Sequencing Center for Infectious Disease"/>
            <person name="Wu L."/>
            <person name="Ma J."/>
        </authorList>
    </citation>
    <scope>NUCLEOTIDE SEQUENCE [LARGE SCALE GENOMIC DNA]</scope>
    <source>
        <strain evidence="2">JCM 4147</strain>
    </source>
</reference>
<protein>
    <submittedName>
        <fullName evidence="1">Uncharacterized protein</fullName>
    </submittedName>
</protein>
<gene>
    <name evidence="1" type="ORF">ACFP1B_04315</name>
</gene>
<evidence type="ECO:0000313" key="1">
    <source>
        <dbReference type="EMBL" id="MFC5912654.1"/>
    </source>
</evidence>
<organism evidence="1 2">
    <name type="scientific">Streptomyces pulveraceus</name>
    <dbReference type="NCBI Taxonomy" id="68258"/>
    <lineage>
        <taxon>Bacteria</taxon>
        <taxon>Bacillati</taxon>
        <taxon>Actinomycetota</taxon>
        <taxon>Actinomycetes</taxon>
        <taxon>Kitasatosporales</taxon>
        <taxon>Streptomycetaceae</taxon>
        <taxon>Streptomyces</taxon>
    </lineage>
</organism>
<accession>A0ABW1GD61</accession>
<dbReference type="EMBL" id="JBHSPU010000003">
    <property type="protein sequence ID" value="MFC5912654.1"/>
    <property type="molecule type" value="Genomic_DNA"/>
</dbReference>
<name>A0ABW1GD61_9ACTN</name>
<keyword evidence="2" id="KW-1185">Reference proteome</keyword>
<dbReference type="Proteomes" id="UP001596200">
    <property type="component" value="Unassembled WGS sequence"/>
</dbReference>
<proteinExistence type="predicted"/>